<feature type="domain" description="DUF6534" evidence="2">
    <location>
        <begin position="168"/>
        <end position="252"/>
    </location>
</feature>
<feature type="transmembrane region" description="Helical" evidence="1">
    <location>
        <begin position="120"/>
        <end position="136"/>
    </location>
</feature>
<evidence type="ECO:0000313" key="4">
    <source>
        <dbReference type="Proteomes" id="UP000736335"/>
    </source>
</evidence>
<dbReference type="Pfam" id="PF20152">
    <property type="entry name" value="DUF6534"/>
    <property type="match status" value="1"/>
</dbReference>
<sequence length="360" mass="40134">MVETTIDNTFGAAFVGVTASSFIFGIFSMQCYSYYERYPSDRRFYKILVGVLWLLEAAHSSCACHFFYHYVIEDWGRSLEIATEPIIWTLAVQVVLSAAVGTIVKVCFAMRVWRFSGQNVWITGVIILSTLVQLGFSVRFTIGGLMLRALTDLDNIFTVAIVSLGLGVLTDVLTATAISWYLRGLKTGYKNSDTLVNMLIAYAINTGLLTSAFSIACLVTYGTMPNNFIFISLFFVLSKLYANSFLATLNTRLVLRGRGTDNAHETVPTFLMVDTGTIPPPQSTSPDDVFGEAGKLEMLADSPSSQLGYPCPLQVGVHKEVRIREDTVSSRQEVPREIRQLTVSRRLEMTHSWRQRSRIC</sequence>
<evidence type="ECO:0000313" key="3">
    <source>
        <dbReference type="EMBL" id="KAF9778064.1"/>
    </source>
</evidence>
<keyword evidence="1" id="KW-0812">Transmembrane</keyword>
<comment type="caution">
    <text evidence="3">The sequence shown here is derived from an EMBL/GenBank/DDBJ whole genome shotgun (WGS) entry which is preliminary data.</text>
</comment>
<feature type="transmembrane region" description="Helical" evidence="1">
    <location>
        <begin position="194"/>
        <end position="222"/>
    </location>
</feature>
<dbReference type="InterPro" id="IPR045339">
    <property type="entry name" value="DUF6534"/>
</dbReference>
<dbReference type="AlphaFoldDB" id="A0A9P6H2G5"/>
<evidence type="ECO:0000256" key="1">
    <source>
        <dbReference type="SAM" id="Phobius"/>
    </source>
</evidence>
<feature type="transmembrane region" description="Helical" evidence="1">
    <location>
        <begin position="86"/>
        <end position="108"/>
    </location>
</feature>
<dbReference type="PANTHER" id="PTHR40465">
    <property type="entry name" value="CHROMOSOME 1, WHOLE GENOME SHOTGUN SEQUENCE"/>
    <property type="match status" value="1"/>
</dbReference>
<gene>
    <name evidence="3" type="ORF">BJ322DRAFT_513023</name>
</gene>
<reference evidence="3" key="1">
    <citation type="journal article" date="2020" name="Nat. Commun.">
        <title>Large-scale genome sequencing of mycorrhizal fungi provides insights into the early evolution of symbiotic traits.</title>
        <authorList>
            <person name="Miyauchi S."/>
            <person name="Kiss E."/>
            <person name="Kuo A."/>
            <person name="Drula E."/>
            <person name="Kohler A."/>
            <person name="Sanchez-Garcia M."/>
            <person name="Morin E."/>
            <person name="Andreopoulos B."/>
            <person name="Barry K.W."/>
            <person name="Bonito G."/>
            <person name="Buee M."/>
            <person name="Carver A."/>
            <person name="Chen C."/>
            <person name="Cichocki N."/>
            <person name="Clum A."/>
            <person name="Culley D."/>
            <person name="Crous P.W."/>
            <person name="Fauchery L."/>
            <person name="Girlanda M."/>
            <person name="Hayes R.D."/>
            <person name="Keri Z."/>
            <person name="LaButti K."/>
            <person name="Lipzen A."/>
            <person name="Lombard V."/>
            <person name="Magnuson J."/>
            <person name="Maillard F."/>
            <person name="Murat C."/>
            <person name="Nolan M."/>
            <person name="Ohm R.A."/>
            <person name="Pangilinan J."/>
            <person name="Pereira M.F."/>
            <person name="Perotto S."/>
            <person name="Peter M."/>
            <person name="Pfister S."/>
            <person name="Riley R."/>
            <person name="Sitrit Y."/>
            <person name="Stielow J.B."/>
            <person name="Szollosi G."/>
            <person name="Zifcakova L."/>
            <person name="Stursova M."/>
            <person name="Spatafora J.W."/>
            <person name="Tedersoo L."/>
            <person name="Vaario L.M."/>
            <person name="Yamada A."/>
            <person name="Yan M."/>
            <person name="Wang P."/>
            <person name="Xu J."/>
            <person name="Bruns T."/>
            <person name="Baldrian P."/>
            <person name="Vilgalys R."/>
            <person name="Dunand C."/>
            <person name="Henrissat B."/>
            <person name="Grigoriev I.V."/>
            <person name="Hibbett D."/>
            <person name="Nagy L.G."/>
            <person name="Martin F.M."/>
        </authorList>
    </citation>
    <scope>NUCLEOTIDE SEQUENCE</scope>
    <source>
        <strain evidence="3">UH-Tt-Lm1</strain>
    </source>
</reference>
<dbReference type="Proteomes" id="UP000736335">
    <property type="component" value="Unassembled WGS sequence"/>
</dbReference>
<feature type="transmembrane region" description="Helical" evidence="1">
    <location>
        <begin position="156"/>
        <end position="182"/>
    </location>
</feature>
<keyword evidence="1" id="KW-1133">Transmembrane helix</keyword>
<keyword evidence="1" id="KW-0472">Membrane</keyword>
<evidence type="ECO:0000259" key="2">
    <source>
        <dbReference type="Pfam" id="PF20152"/>
    </source>
</evidence>
<organism evidence="3 4">
    <name type="scientific">Thelephora terrestris</name>
    <dbReference type="NCBI Taxonomy" id="56493"/>
    <lineage>
        <taxon>Eukaryota</taxon>
        <taxon>Fungi</taxon>
        <taxon>Dikarya</taxon>
        <taxon>Basidiomycota</taxon>
        <taxon>Agaricomycotina</taxon>
        <taxon>Agaricomycetes</taxon>
        <taxon>Thelephorales</taxon>
        <taxon>Thelephoraceae</taxon>
        <taxon>Thelephora</taxon>
    </lineage>
</organism>
<feature type="transmembrane region" description="Helical" evidence="1">
    <location>
        <begin position="47"/>
        <end position="71"/>
    </location>
</feature>
<feature type="transmembrane region" description="Helical" evidence="1">
    <location>
        <begin position="228"/>
        <end position="249"/>
    </location>
</feature>
<dbReference type="PANTHER" id="PTHR40465:SF1">
    <property type="entry name" value="DUF6534 DOMAIN-CONTAINING PROTEIN"/>
    <property type="match status" value="1"/>
</dbReference>
<accession>A0A9P6H2G5</accession>
<protein>
    <recommendedName>
        <fullName evidence="2">DUF6534 domain-containing protein</fullName>
    </recommendedName>
</protein>
<keyword evidence="4" id="KW-1185">Reference proteome</keyword>
<feature type="transmembrane region" description="Helical" evidence="1">
    <location>
        <begin position="12"/>
        <end position="35"/>
    </location>
</feature>
<reference evidence="3" key="2">
    <citation type="submission" date="2020-11" db="EMBL/GenBank/DDBJ databases">
        <authorList>
            <consortium name="DOE Joint Genome Institute"/>
            <person name="Kuo A."/>
            <person name="Miyauchi S."/>
            <person name="Kiss E."/>
            <person name="Drula E."/>
            <person name="Kohler A."/>
            <person name="Sanchez-Garcia M."/>
            <person name="Andreopoulos B."/>
            <person name="Barry K.W."/>
            <person name="Bonito G."/>
            <person name="Buee M."/>
            <person name="Carver A."/>
            <person name="Chen C."/>
            <person name="Cichocki N."/>
            <person name="Clum A."/>
            <person name="Culley D."/>
            <person name="Crous P.W."/>
            <person name="Fauchery L."/>
            <person name="Girlanda M."/>
            <person name="Hayes R."/>
            <person name="Keri Z."/>
            <person name="Labutti K."/>
            <person name="Lipzen A."/>
            <person name="Lombard V."/>
            <person name="Magnuson J."/>
            <person name="Maillard F."/>
            <person name="Morin E."/>
            <person name="Murat C."/>
            <person name="Nolan M."/>
            <person name="Ohm R."/>
            <person name="Pangilinan J."/>
            <person name="Pereira M."/>
            <person name="Perotto S."/>
            <person name="Peter M."/>
            <person name="Riley R."/>
            <person name="Sitrit Y."/>
            <person name="Stielow B."/>
            <person name="Szollosi G."/>
            <person name="Zifcakova L."/>
            <person name="Stursova M."/>
            <person name="Spatafora J.W."/>
            <person name="Tedersoo L."/>
            <person name="Vaario L.-M."/>
            <person name="Yamada A."/>
            <person name="Yan M."/>
            <person name="Wang P."/>
            <person name="Xu J."/>
            <person name="Bruns T."/>
            <person name="Baldrian P."/>
            <person name="Vilgalys R."/>
            <person name="Henrissat B."/>
            <person name="Grigoriev I.V."/>
            <person name="Hibbett D."/>
            <person name="Nagy L.G."/>
            <person name="Martin F.M."/>
        </authorList>
    </citation>
    <scope>NUCLEOTIDE SEQUENCE</scope>
    <source>
        <strain evidence="3">UH-Tt-Lm1</strain>
    </source>
</reference>
<name>A0A9P6H2G5_9AGAM</name>
<dbReference type="OrthoDB" id="3190888at2759"/>
<proteinExistence type="predicted"/>
<dbReference type="EMBL" id="WIUZ02000025">
    <property type="protein sequence ID" value="KAF9778064.1"/>
    <property type="molecule type" value="Genomic_DNA"/>
</dbReference>